<gene>
    <name evidence="2" type="ORF">IZO911_LOCUS3190</name>
</gene>
<proteinExistence type="inferred from homology"/>
<sequence>MLSCSCDTMVVMSDVTDDGSIIFGKNSDRQTNEPLSTRYIPSSINSPNSKVKATHIEIDQVEKTNSCILFSPTNIFGAEMGFNCHGLVVGNEALFTKIPSYNDGLTGMDLVRVVLERCSTSREGKNEIISLINKYGQGGNCGFTSKFYYHSSFLLVDSHEGWIIETVGKEYAAKRITKGIYTISNIISFGKLDTFDEYSENLIQQAISKGWCHSEEDFHFQKCYSGLSFYPQEFYNGFLKTNLSCGHNRQIRSKELINKKSQFNVIDMFNILRDHQYSKSKLSDGLTNINICMHATFGPIRFSQTTGSLVSVIPTVKNQIPTHYATCTSLPCLSIFKPIWLDSKIKPPAFMSSLDNNINTSHASFTYSSNNIWWKSEIISRNVMKYYQKLIKQIEIERNLLENNFVSKSKQLSLENLSQKERNQFTINSFNKVDQITTEWLSRTESLSFEMKSELSLCQELTWEKWRTSAKIPNELLTYSKVTSSIFCIRNIEQRLEKAQHQLNDSQLSEVQYESVYGNYTIVEAMKAADQYKQICRPSFSFPDQNARYERFDVRTEIGDCQILQVSWLYLD</sequence>
<comment type="caution">
    <text evidence="2">The sequence shown here is derived from an EMBL/GenBank/DDBJ whole genome shotgun (WGS) entry which is preliminary data.</text>
</comment>
<dbReference type="GO" id="GO:0016805">
    <property type="term" value="F:dipeptidase activity"/>
    <property type="evidence" value="ECO:0007669"/>
    <property type="project" value="InterPro"/>
</dbReference>
<dbReference type="GO" id="GO:0070004">
    <property type="term" value="F:cysteine-type exopeptidase activity"/>
    <property type="evidence" value="ECO:0007669"/>
    <property type="project" value="InterPro"/>
</dbReference>
<organism evidence="2 3">
    <name type="scientific">Adineta steineri</name>
    <dbReference type="NCBI Taxonomy" id="433720"/>
    <lineage>
        <taxon>Eukaryota</taxon>
        <taxon>Metazoa</taxon>
        <taxon>Spiralia</taxon>
        <taxon>Gnathifera</taxon>
        <taxon>Rotifera</taxon>
        <taxon>Eurotatoria</taxon>
        <taxon>Bdelloidea</taxon>
        <taxon>Adinetida</taxon>
        <taxon>Adinetidae</taxon>
        <taxon>Adineta</taxon>
    </lineage>
</organism>
<dbReference type="Gene3D" id="3.60.60.10">
    <property type="entry name" value="Penicillin V Acylase, Chain A"/>
    <property type="match status" value="1"/>
</dbReference>
<evidence type="ECO:0000313" key="3">
    <source>
        <dbReference type="Proteomes" id="UP000663860"/>
    </source>
</evidence>
<dbReference type="PANTHER" id="PTHR12994">
    <property type="entry name" value="SECERNIN"/>
    <property type="match status" value="1"/>
</dbReference>
<dbReference type="GO" id="GO:0006508">
    <property type="term" value="P:proteolysis"/>
    <property type="evidence" value="ECO:0007669"/>
    <property type="project" value="InterPro"/>
</dbReference>
<dbReference type="Pfam" id="PF03577">
    <property type="entry name" value="Peptidase_C69"/>
    <property type="match status" value="1"/>
</dbReference>
<accession>A0A813NH13</accession>
<protein>
    <submittedName>
        <fullName evidence="2">Uncharacterized protein</fullName>
    </submittedName>
</protein>
<comment type="similarity">
    <text evidence="1">Belongs to the peptidase C69 family. Secernin subfamily.</text>
</comment>
<dbReference type="EMBL" id="CAJNOE010000016">
    <property type="protein sequence ID" value="CAF0735539.1"/>
    <property type="molecule type" value="Genomic_DNA"/>
</dbReference>
<reference evidence="2" key="1">
    <citation type="submission" date="2021-02" db="EMBL/GenBank/DDBJ databases">
        <authorList>
            <person name="Nowell W R."/>
        </authorList>
    </citation>
    <scope>NUCLEOTIDE SEQUENCE</scope>
</reference>
<dbReference type="Proteomes" id="UP000663860">
    <property type="component" value="Unassembled WGS sequence"/>
</dbReference>
<evidence type="ECO:0000256" key="1">
    <source>
        <dbReference type="ARBA" id="ARBA00005705"/>
    </source>
</evidence>
<dbReference type="PANTHER" id="PTHR12994:SF17">
    <property type="entry name" value="LD30995P"/>
    <property type="match status" value="1"/>
</dbReference>
<dbReference type="InterPro" id="IPR005322">
    <property type="entry name" value="Peptidase_C69"/>
</dbReference>
<dbReference type="AlphaFoldDB" id="A0A813NH13"/>
<evidence type="ECO:0000313" key="2">
    <source>
        <dbReference type="EMBL" id="CAF0735539.1"/>
    </source>
</evidence>
<name>A0A813NH13_9BILA</name>